<organism evidence="1 2">
    <name type="scientific">Glossina brevipalpis</name>
    <dbReference type="NCBI Taxonomy" id="37001"/>
    <lineage>
        <taxon>Eukaryota</taxon>
        <taxon>Metazoa</taxon>
        <taxon>Ecdysozoa</taxon>
        <taxon>Arthropoda</taxon>
        <taxon>Hexapoda</taxon>
        <taxon>Insecta</taxon>
        <taxon>Pterygota</taxon>
        <taxon>Neoptera</taxon>
        <taxon>Endopterygota</taxon>
        <taxon>Diptera</taxon>
        <taxon>Brachycera</taxon>
        <taxon>Muscomorpha</taxon>
        <taxon>Hippoboscoidea</taxon>
        <taxon>Glossinidae</taxon>
        <taxon>Glossina</taxon>
    </lineage>
</organism>
<sequence length="98" mass="11226">MFTVYICIRSSKLTGKMFTFIEQMGGDITSFNMYDDIDKEKKCLKQIRDEQGVGSRFKSRVKSSKHMEGFLPASMRCKIKGRKKKPTVHLISKPAETA</sequence>
<dbReference type="Proteomes" id="UP000091820">
    <property type="component" value="Unassembled WGS sequence"/>
</dbReference>
<dbReference type="EnsemblMetazoa" id="GBRI033842-RA">
    <property type="protein sequence ID" value="GBRI033842-PA"/>
    <property type="gene ID" value="GBRI033842"/>
</dbReference>
<reference evidence="1" key="2">
    <citation type="submission" date="2020-05" db="UniProtKB">
        <authorList>
            <consortium name="EnsemblMetazoa"/>
        </authorList>
    </citation>
    <scope>IDENTIFICATION</scope>
    <source>
        <strain evidence="1">IAEA</strain>
    </source>
</reference>
<accession>A0A1A9WVC9</accession>
<name>A0A1A9WVC9_9MUSC</name>
<reference evidence="2" key="1">
    <citation type="submission" date="2014-03" db="EMBL/GenBank/DDBJ databases">
        <authorList>
            <person name="Aksoy S."/>
            <person name="Warren W."/>
            <person name="Wilson R.K."/>
        </authorList>
    </citation>
    <scope>NUCLEOTIDE SEQUENCE [LARGE SCALE GENOMIC DNA]</scope>
    <source>
        <strain evidence="2">IAEA</strain>
    </source>
</reference>
<dbReference type="AlphaFoldDB" id="A0A1A9WVC9"/>
<keyword evidence="2" id="KW-1185">Reference proteome</keyword>
<protein>
    <submittedName>
        <fullName evidence="1">Uncharacterized protein</fullName>
    </submittedName>
</protein>
<evidence type="ECO:0000313" key="1">
    <source>
        <dbReference type="EnsemblMetazoa" id="GBRI033842-PA"/>
    </source>
</evidence>
<evidence type="ECO:0000313" key="2">
    <source>
        <dbReference type="Proteomes" id="UP000091820"/>
    </source>
</evidence>
<proteinExistence type="predicted"/>
<dbReference type="VEuPathDB" id="VectorBase:GBRI033842"/>